<keyword evidence="1" id="KW-0812">Transmembrane</keyword>
<accession>A0A8S5RCU9</accession>
<keyword evidence="1" id="KW-0472">Membrane</keyword>
<reference evidence="2" key="1">
    <citation type="journal article" date="2021" name="Proc. Natl. Acad. Sci. U.S.A.">
        <title>A Catalog of Tens of Thousands of Viruses from Human Metagenomes Reveals Hidden Associations with Chronic Diseases.</title>
        <authorList>
            <person name="Tisza M.J."/>
            <person name="Buck C.B."/>
        </authorList>
    </citation>
    <scope>NUCLEOTIDE SEQUENCE</scope>
    <source>
        <strain evidence="2">Ctx9V1</strain>
    </source>
</reference>
<proteinExistence type="predicted"/>
<name>A0A8S5RCU9_9VIRU</name>
<feature type="transmembrane region" description="Helical" evidence="1">
    <location>
        <begin position="6"/>
        <end position="27"/>
    </location>
</feature>
<dbReference type="EMBL" id="BK059093">
    <property type="protein sequence ID" value="DAE29246.1"/>
    <property type="molecule type" value="Genomic_DNA"/>
</dbReference>
<evidence type="ECO:0000256" key="1">
    <source>
        <dbReference type="SAM" id="Phobius"/>
    </source>
</evidence>
<sequence length="110" mass="12855">MSSFYFSGFIVIVSVALSFFCCLRILYRNSVFIQFFYDVIVCILHSFVDITYDKVTHHKHHSSIQILPSLGHFCCRHDTIIKSSSLGNFVLYILGYLVIQIFCKRLIYGW</sequence>
<feature type="transmembrane region" description="Helical" evidence="1">
    <location>
        <begin position="89"/>
        <end position="108"/>
    </location>
</feature>
<keyword evidence="1" id="KW-1133">Transmembrane helix</keyword>
<protein>
    <submittedName>
        <fullName evidence="2">Uncharacterized protein</fullName>
    </submittedName>
</protein>
<evidence type="ECO:0000313" key="2">
    <source>
        <dbReference type="EMBL" id="DAE29246.1"/>
    </source>
</evidence>
<organism evidence="2">
    <name type="scientific">virus sp. ctx9V1</name>
    <dbReference type="NCBI Taxonomy" id="2828001"/>
    <lineage>
        <taxon>Viruses</taxon>
    </lineage>
</organism>